<name>A0AAP9UEW6_CLOBU</name>
<gene>
    <name evidence="1" type="ORF">FF104_12625</name>
</gene>
<dbReference type="AlphaFoldDB" id="A0AAP9UEW6"/>
<evidence type="ECO:0000313" key="1">
    <source>
        <dbReference type="EMBL" id="QMW91782.1"/>
    </source>
</evidence>
<proteinExistence type="predicted"/>
<dbReference type="RefSeq" id="WP_035762744.1">
    <property type="nucleotide sequence ID" value="NZ_AP019716.1"/>
</dbReference>
<reference evidence="1 2" key="1">
    <citation type="submission" date="2019-05" db="EMBL/GenBank/DDBJ databases">
        <authorList>
            <person name="Schori C."/>
            <person name="Ahrens C."/>
        </authorList>
    </citation>
    <scope>NUCLEOTIDE SEQUENCE [LARGE SCALE GENOMIC DNA]</scope>
    <source>
        <strain evidence="1 2">DSM 10702</strain>
    </source>
</reference>
<dbReference type="GeneID" id="92945022"/>
<sequence length="104" mass="12076">MLSFKEQINEDLDVFFNLDEFGDTHSIDGMPRTVVIDNETLKERIRKEYDGILQADLLYFIKESDVFKKPKSGEMQNFDGCLYSVFDVKYDSGVYEIILQGAMN</sequence>
<protein>
    <recommendedName>
        <fullName evidence="3">Phage protein</fullName>
    </recommendedName>
</protein>
<organism evidence="1 2">
    <name type="scientific">Clostridium butyricum</name>
    <dbReference type="NCBI Taxonomy" id="1492"/>
    <lineage>
        <taxon>Bacteria</taxon>
        <taxon>Bacillati</taxon>
        <taxon>Bacillota</taxon>
        <taxon>Clostridia</taxon>
        <taxon>Eubacteriales</taxon>
        <taxon>Clostridiaceae</taxon>
        <taxon>Clostridium</taxon>
    </lineage>
</organism>
<dbReference type="EMBL" id="CP040626">
    <property type="protein sequence ID" value="QMW91782.1"/>
    <property type="molecule type" value="Genomic_DNA"/>
</dbReference>
<dbReference type="Proteomes" id="UP000515243">
    <property type="component" value="Chromosome 1"/>
</dbReference>
<accession>A0AAP9UEW6</accession>
<evidence type="ECO:0008006" key="3">
    <source>
        <dbReference type="Google" id="ProtNLM"/>
    </source>
</evidence>
<evidence type="ECO:0000313" key="2">
    <source>
        <dbReference type="Proteomes" id="UP000515243"/>
    </source>
</evidence>